<evidence type="ECO:0000256" key="1">
    <source>
        <dbReference type="SAM" id="MobiDB-lite"/>
    </source>
</evidence>
<comment type="caution">
    <text evidence="2">The sequence shown here is derived from an EMBL/GenBank/DDBJ whole genome shotgun (WGS) entry which is preliminary data.</text>
</comment>
<dbReference type="Proteomes" id="UP001383192">
    <property type="component" value="Unassembled WGS sequence"/>
</dbReference>
<accession>A0AAW0B2E3</accession>
<evidence type="ECO:0000313" key="3">
    <source>
        <dbReference type="Proteomes" id="UP001383192"/>
    </source>
</evidence>
<reference evidence="2 3" key="1">
    <citation type="submission" date="2024-01" db="EMBL/GenBank/DDBJ databases">
        <title>A draft genome for a cacao thread blight-causing isolate of Paramarasmius palmivorus.</title>
        <authorList>
            <person name="Baruah I.K."/>
            <person name="Bukari Y."/>
            <person name="Amoako-Attah I."/>
            <person name="Meinhardt L.W."/>
            <person name="Bailey B.A."/>
            <person name="Cohen S.P."/>
        </authorList>
    </citation>
    <scope>NUCLEOTIDE SEQUENCE [LARGE SCALE GENOMIC DNA]</scope>
    <source>
        <strain evidence="2 3">GH-12</strain>
    </source>
</reference>
<gene>
    <name evidence="2" type="ORF">VNI00_018095</name>
</gene>
<feature type="region of interest" description="Disordered" evidence="1">
    <location>
        <begin position="173"/>
        <end position="198"/>
    </location>
</feature>
<keyword evidence="3" id="KW-1185">Reference proteome</keyword>
<protein>
    <submittedName>
        <fullName evidence="2">Uncharacterized protein</fullName>
    </submittedName>
</protein>
<dbReference type="AlphaFoldDB" id="A0AAW0B2E3"/>
<proteinExistence type="predicted"/>
<organism evidence="2 3">
    <name type="scientific">Paramarasmius palmivorus</name>
    <dbReference type="NCBI Taxonomy" id="297713"/>
    <lineage>
        <taxon>Eukaryota</taxon>
        <taxon>Fungi</taxon>
        <taxon>Dikarya</taxon>
        <taxon>Basidiomycota</taxon>
        <taxon>Agaricomycotina</taxon>
        <taxon>Agaricomycetes</taxon>
        <taxon>Agaricomycetidae</taxon>
        <taxon>Agaricales</taxon>
        <taxon>Marasmiineae</taxon>
        <taxon>Marasmiaceae</taxon>
        <taxon>Paramarasmius</taxon>
    </lineage>
</organism>
<sequence length="248" mass="27270">MSNSSDDLAGRALKVVKVTTTPGVKEVYPELQEEVIDNLKVFLRETVENATQFLIKTTGQQDLGAIDYRKDIRIHKGGSNLGQQFTESNDVPNAESVSFRTGHRSMVVVFNANLLQRFKEEEGIIVWLEEQFKESKSRLGKGEAMTDLGARSRSVKSEGVKRNQGSVEVIDIEDDDEANGKVKSGGSGKRKAEGSVGNRPAKRIGLIGNVNERSEQALQMASASLLEAADLIKLAIQAVHELQDMREQ</sequence>
<name>A0AAW0B2E3_9AGAR</name>
<dbReference type="EMBL" id="JAYKXP010000210">
    <property type="protein sequence ID" value="KAK7019382.1"/>
    <property type="molecule type" value="Genomic_DNA"/>
</dbReference>
<evidence type="ECO:0000313" key="2">
    <source>
        <dbReference type="EMBL" id="KAK7019382.1"/>
    </source>
</evidence>